<dbReference type="InterPro" id="IPR039261">
    <property type="entry name" value="FNR_nucleotide-bd"/>
</dbReference>
<dbReference type="Proteomes" id="UP000215633">
    <property type="component" value="Unassembled WGS sequence"/>
</dbReference>
<dbReference type="Gene3D" id="3.40.50.80">
    <property type="entry name" value="Nucleotide-binding domain of ferredoxin-NADP reductase (FNR) module"/>
    <property type="match status" value="1"/>
</dbReference>
<evidence type="ECO:0000313" key="7">
    <source>
        <dbReference type="Proteomes" id="UP000215633"/>
    </source>
</evidence>
<dbReference type="PANTHER" id="PTHR47354:SF5">
    <property type="entry name" value="PROTEIN RFBI"/>
    <property type="match status" value="1"/>
</dbReference>
<comment type="cofactor">
    <cofactor evidence="1">
        <name>FAD</name>
        <dbReference type="ChEBI" id="CHEBI:57692"/>
    </cofactor>
</comment>
<name>A0A261VRF3_9BORD</name>
<dbReference type="InterPro" id="IPR012675">
    <property type="entry name" value="Beta-grasp_dom_sf"/>
</dbReference>
<dbReference type="PRINTS" id="PR00371">
    <property type="entry name" value="FPNCR"/>
</dbReference>
<dbReference type="Gene3D" id="2.40.30.10">
    <property type="entry name" value="Translation factors"/>
    <property type="match status" value="1"/>
</dbReference>
<dbReference type="InterPro" id="IPR001433">
    <property type="entry name" value="OxRdtase_FAD/NAD-bd"/>
</dbReference>
<accession>A0A261VRF3</accession>
<keyword evidence="2" id="KW-0479">Metal-binding</keyword>
<dbReference type="PROSITE" id="PS51384">
    <property type="entry name" value="FAD_FR"/>
    <property type="match status" value="1"/>
</dbReference>
<comment type="caution">
    <text evidence="6">The sequence shown here is derived from an EMBL/GenBank/DDBJ whole genome shotgun (WGS) entry which is preliminary data.</text>
</comment>
<dbReference type="Pfam" id="PF00175">
    <property type="entry name" value="NAD_binding_1"/>
    <property type="match status" value="1"/>
</dbReference>
<keyword evidence="2" id="KW-0001">2Fe-2S</keyword>
<protein>
    <submittedName>
        <fullName evidence="6">CDP-6-deoxy-delta-3,4-glucoseen reductase</fullName>
    </submittedName>
</protein>
<comment type="cofactor">
    <cofactor evidence="3">
        <name>[2Fe-2S] cluster</name>
        <dbReference type="ChEBI" id="CHEBI:190135"/>
    </cofactor>
</comment>
<proteinExistence type="predicted"/>
<dbReference type="InterPro" id="IPR001041">
    <property type="entry name" value="2Fe-2S_ferredoxin-type"/>
</dbReference>
<dbReference type="GO" id="GO:0051537">
    <property type="term" value="F:2 iron, 2 sulfur cluster binding"/>
    <property type="evidence" value="ECO:0007669"/>
    <property type="project" value="UniProtKB-KW"/>
</dbReference>
<dbReference type="Pfam" id="PF00111">
    <property type="entry name" value="Fer2"/>
    <property type="match status" value="1"/>
</dbReference>
<dbReference type="Gene3D" id="3.10.20.30">
    <property type="match status" value="1"/>
</dbReference>
<gene>
    <name evidence="6" type="ORF">CAL24_16375</name>
</gene>
<dbReference type="InterPro" id="IPR036010">
    <property type="entry name" value="2Fe-2S_ferredoxin-like_sf"/>
</dbReference>
<evidence type="ECO:0000259" key="4">
    <source>
        <dbReference type="PROSITE" id="PS51085"/>
    </source>
</evidence>
<dbReference type="InterPro" id="IPR001709">
    <property type="entry name" value="Flavoprot_Pyr_Nucl_cyt_Rdtase"/>
</dbReference>
<dbReference type="CDD" id="cd00207">
    <property type="entry name" value="fer2"/>
    <property type="match status" value="1"/>
</dbReference>
<dbReference type="SUPFAM" id="SSF63380">
    <property type="entry name" value="Riboflavin synthase domain-like"/>
    <property type="match status" value="1"/>
</dbReference>
<dbReference type="PROSITE" id="PS51085">
    <property type="entry name" value="2FE2S_FER_2"/>
    <property type="match status" value="1"/>
</dbReference>
<evidence type="ECO:0000256" key="2">
    <source>
        <dbReference type="ARBA" id="ARBA00022714"/>
    </source>
</evidence>
<dbReference type="PRINTS" id="PR00410">
    <property type="entry name" value="PHEHYDRXLASE"/>
</dbReference>
<dbReference type="AlphaFoldDB" id="A0A261VRF3"/>
<dbReference type="Pfam" id="PF00970">
    <property type="entry name" value="FAD_binding_6"/>
    <property type="match status" value="1"/>
</dbReference>
<keyword evidence="2" id="KW-0408">Iron</keyword>
<dbReference type="InterPro" id="IPR017938">
    <property type="entry name" value="Riboflavin_synthase-like_b-brl"/>
</dbReference>
<sequence length="331" mass="36687">MAHRVLWLQSQQQFDVADGETILAAASRQGVELPHECTFGGCGTCRIQVLQGRVDYEELPLALSEEEHAQGQGLACQARALSDLVISVERPAGYSEPTLVDAEVAELRLLSPDIYHLQLQLPADHGIVYRPGQYLNIHLDDAGHRSFSMANPPDAGRVDLQIRRIAGGYFTDRLLGGMRVGQRLRVEMPHGAFHYHAQDYRPMVFAATGTGIAPIKAILESLLDDDDCPPVSLYWGMRGEQDLYLAEQIASWRDRLYEFDFVPVLSRPSGAWRGRAGYVQDAILQDLPDLSEHSLYLCGSPAMIQDAKARFARAGADAAHLYADSFVFQSH</sequence>
<evidence type="ECO:0000256" key="3">
    <source>
        <dbReference type="ARBA" id="ARBA00034078"/>
    </source>
</evidence>
<feature type="domain" description="2Fe-2S ferredoxin-type" evidence="4">
    <location>
        <begin position="3"/>
        <end position="92"/>
    </location>
</feature>
<dbReference type="PROSITE" id="PS00197">
    <property type="entry name" value="2FE2S_FER_1"/>
    <property type="match status" value="1"/>
</dbReference>
<dbReference type="SUPFAM" id="SSF52343">
    <property type="entry name" value="Ferredoxin reductase-like, C-terminal NADP-linked domain"/>
    <property type="match status" value="1"/>
</dbReference>
<dbReference type="InterPro" id="IPR008333">
    <property type="entry name" value="Cbr1-like_FAD-bd_dom"/>
</dbReference>
<dbReference type="InterPro" id="IPR050415">
    <property type="entry name" value="MRET"/>
</dbReference>
<dbReference type="PANTHER" id="PTHR47354">
    <property type="entry name" value="NADH OXIDOREDUCTASE HCR"/>
    <property type="match status" value="1"/>
</dbReference>
<dbReference type="CDD" id="cd06189">
    <property type="entry name" value="flavin_oxioreductase"/>
    <property type="match status" value="1"/>
</dbReference>
<dbReference type="SUPFAM" id="SSF54292">
    <property type="entry name" value="2Fe-2S ferredoxin-like"/>
    <property type="match status" value="1"/>
</dbReference>
<dbReference type="EMBL" id="NEVT01000006">
    <property type="protein sequence ID" value="OZI76676.1"/>
    <property type="molecule type" value="Genomic_DNA"/>
</dbReference>
<evidence type="ECO:0000313" key="6">
    <source>
        <dbReference type="EMBL" id="OZI76676.1"/>
    </source>
</evidence>
<dbReference type="InterPro" id="IPR017927">
    <property type="entry name" value="FAD-bd_FR_type"/>
</dbReference>
<reference evidence="7" key="1">
    <citation type="submission" date="2017-05" db="EMBL/GenBank/DDBJ databases">
        <title>Complete and WGS of Bordetella genogroups.</title>
        <authorList>
            <person name="Spilker T."/>
            <person name="Lipuma J."/>
        </authorList>
    </citation>
    <scope>NUCLEOTIDE SEQUENCE [LARGE SCALE GENOMIC DNA]</scope>
    <source>
        <strain evidence="7">AU8256</strain>
    </source>
</reference>
<dbReference type="RefSeq" id="WP_094807213.1">
    <property type="nucleotide sequence ID" value="NZ_NEVT01000006.1"/>
</dbReference>
<evidence type="ECO:0000259" key="5">
    <source>
        <dbReference type="PROSITE" id="PS51384"/>
    </source>
</evidence>
<dbReference type="GO" id="GO:0016491">
    <property type="term" value="F:oxidoreductase activity"/>
    <property type="evidence" value="ECO:0007669"/>
    <property type="project" value="InterPro"/>
</dbReference>
<evidence type="ECO:0000256" key="1">
    <source>
        <dbReference type="ARBA" id="ARBA00001974"/>
    </source>
</evidence>
<keyword evidence="2" id="KW-0411">Iron-sulfur</keyword>
<dbReference type="InterPro" id="IPR006058">
    <property type="entry name" value="2Fe2S_fd_BS"/>
</dbReference>
<organism evidence="6 7">
    <name type="scientific">Bordetella genomosp. 2</name>
    <dbReference type="NCBI Taxonomy" id="1983456"/>
    <lineage>
        <taxon>Bacteria</taxon>
        <taxon>Pseudomonadati</taxon>
        <taxon>Pseudomonadota</taxon>
        <taxon>Betaproteobacteria</taxon>
        <taxon>Burkholderiales</taxon>
        <taxon>Alcaligenaceae</taxon>
        <taxon>Bordetella</taxon>
    </lineage>
</organism>
<keyword evidence="7" id="KW-1185">Reference proteome</keyword>
<feature type="domain" description="FAD-binding FR-type" evidence="5">
    <location>
        <begin position="97"/>
        <end position="196"/>
    </location>
</feature>